<accession>A0AAD8MGH8</accession>
<dbReference type="Proteomes" id="UP001237642">
    <property type="component" value="Unassembled WGS sequence"/>
</dbReference>
<evidence type="ECO:0008006" key="5">
    <source>
        <dbReference type="Google" id="ProtNLM"/>
    </source>
</evidence>
<protein>
    <recommendedName>
        <fullName evidence="5">Transposase, Ptta/En/Spm, plant</fullName>
    </recommendedName>
</protein>
<evidence type="ECO:0000313" key="4">
    <source>
        <dbReference type="Proteomes" id="UP001237642"/>
    </source>
</evidence>
<evidence type="ECO:0000256" key="2">
    <source>
        <dbReference type="SAM" id="MobiDB-lite"/>
    </source>
</evidence>
<feature type="coiled-coil region" evidence="1">
    <location>
        <begin position="343"/>
        <end position="380"/>
    </location>
</feature>
<dbReference type="InterPro" id="IPR004252">
    <property type="entry name" value="Probable_transposase_24"/>
</dbReference>
<organism evidence="3 4">
    <name type="scientific">Heracleum sosnowskyi</name>
    <dbReference type="NCBI Taxonomy" id="360622"/>
    <lineage>
        <taxon>Eukaryota</taxon>
        <taxon>Viridiplantae</taxon>
        <taxon>Streptophyta</taxon>
        <taxon>Embryophyta</taxon>
        <taxon>Tracheophyta</taxon>
        <taxon>Spermatophyta</taxon>
        <taxon>Magnoliopsida</taxon>
        <taxon>eudicotyledons</taxon>
        <taxon>Gunneridae</taxon>
        <taxon>Pentapetalae</taxon>
        <taxon>asterids</taxon>
        <taxon>campanulids</taxon>
        <taxon>Apiales</taxon>
        <taxon>Apiaceae</taxon>
        <taxon>Apioideae</taxon>
        <taxon>apioid superclade</taxon>
        <taxon>Tordylieae</taxon>
        <taxon>Tordyliinae</taxon>
        <taxon>Heracleum</taxon>
    </lineage>
</organism>
<evidence type="ECO:0000313" key="3">
    <source>
        <dbReference type="EMBL" id="KAK1372062.1"/>
    </source>
</evidence>
<dbReference type="Pfam" id="PF03004">
    <property type="entry name" value="Transposase_24"/>
    <property type="match status" value="1"/>
</dbReference>
<evidence type="ECO:0000256" key="1">
    <source>
        <dbReference type="SAM" id="Coils"/>
    </source>
</evidence>
<comment type="caution">
    <text evidence="3">The sequence shown here is derived from an EMBL/GenBank/DDBJ whole genome shotgun (WGS) entry which is preliminary data.</text>
</comment>
<gene>
    <name evidence="3" type="ORF">POM88_038154</name>
</gene>
<feature type="compositionally biased region" description="Polar residues" evidence="2">
    <location>
        <begin position="44"/>
        <end position="69"/>
    </location>
</feature>
<reference evidence="3" key="1">
    <citation type="submission" date="2023-02" db="EMBL/GenBank/DDBJ databases">
        <title>Genome of toxic invasive species Heracleum sosnowskyi carries increased number of genes despite the absence of recent whole-genome duplications.</title>
        <authorList>
            <person name="Schelkunov M."/>
            <person name="Shtratnikova V."/>
            <person name="Makarenko M."/>
            <person name="Klepikova A."/>
            <person name="Omelchenko D."/>
            <person name="Novikova G."/>
            <person name="Obukhova E."/>
            <person name="Bogdanov V."/>
            <person name="Penin A."/>
            <person name="Logacheva M."/>
        </authorList>
    </citation>
    <scope>NUCLEOTIDE SEQUENCE</scope>
    <source>
        <strain evidence="3">Hsosn_3</strain>
        <tissue evidence="3">Leaf</tissue>
    </source>
</reference>
<reference evidence="3" key="2">
    <citation type="submission" date="2023-05" db="EMBL/GenBank/DDBJ databases">
        <authorList>
            <person name="Schelkunov M.I."/>
        </authorList>
    </citation>
    <scope>NUCLEOTIDE SEQUENCE</scope>
    <source>
        <strain evidence="3">Hsosn_3</strain>
        <tissue evidence="3">Leaf</tissue>
    </source>
</reference>
<dbReference type="AlphaFoldDB" id="A0AAD8MGH8"/>
<proteinExistence type="predicted"/>
<feature type="compositionally biased region" description="Low complexity" evidence="2">
    <location>
        <begin position="11"/>
        <end position="32"/>
    </location>
</feature>
<keyword evidence="4" id="KW-1185">Reference proteome</keyword>
<feature type="region of interest" description="Disordered" evidence="2">
    <location>
        <begin position="207"/>
        <end position="232"/>
    </location>
</feature>
<feature type="region of interest" description="Disordered" evidence="2">
    <location>
        <begin position="1"/>
        <end position="75"/>
    </location>
</feature>
<sequence length="382" mass="44642">MMRRPLFQASRTPDQTRQPTQRTPRTPELTQQSTPEMSQHHTPDQTPQNTPRQTPDPNTPGESSTSVINGTWKVGTMHDDGRIRVEVIEGVLEPSNNCSKQITNIMHERLEPKGFAWKSVSKDTKQFYFEEFKKWFVWRQEDNLVYEAWRKRAADRYKDLRSRARGKWEKKKQLDNRIGKDVWLSWIEEWKTPECEKKTEIKRNNRKGGVVRNDYPATHTAGSSSHRKTAARLADDYTRDPYSPELFLYTHTKNHDLKTFIDEKSAKLYEKIKSLRAERSRPADGSSTPQSVDENQLFYDAVGDRNSKNRIYGLGSSQDLFYAPSSSKIAHFSNSSHPNSQDYEKLQTELEVMKERMKEMDAMQQRMKDMENLLARMADNQN</sequence>
<keyword evidence="1" id="KW-0175">Coiled coil</keyword>
<name>A0AAD8MGH8_9APIA</name>
<dbReference type="EMBL" id="JAUIZM010000008">
    <property type="protein sequence ID" value="KAK1372062.1"/>
    <property type="molecule type" value="Genomic_DNA"/>
</dbReference>